<dbReference type="eggNOG" id="ENOG5033N0T">
    <property type="taxonomic scope" value="Bacteria"/>
</dbReference>
<gene>
    <name evidence="1" type="ORF">A19Y_0513</name>
</gene>
<protein>
    <submittedName>
        <fullName evidence="1">Uncharacterized protein</fullName>
    </submittedName>
</protein>
<evidence type="ECO:0000313" key="1">
    <source>
        <dbReference type="EMBL" id="KEI65714.1"/>
    </source>
</evidence>
<name>A0A073CBL1_PLAA1</name>
<keyword evidence="2" id="KW-1185">Reference proteome</keyword>
<evidence type="ECO:0000313" key="2">
    <source>
        <dbReference type="Proteomes" id="UP000027395"/>
    </source>
</evidence>
<dbReference type="PATRIC" id="fig|388467.6.peg.463"/>
<organism evidence="1 2">
    <name type="scientific">Planktothrix agardhii (strain NIVA-CYA 126/8)</name>
    <dbReference type="NCBI Taxonomy" id="388467"/>
    <lineage>
        <taxon>Bacteria</taxon>
        <taxon>Bacillati</taxon>
        <taxon>Cyanobacteriota</taxon>
        <taxon>Cyanophyceae</taxon>
        <taxon>Oscillatoriophycideae</taxon>
        <taxon>Oscillatoriales</taxon>
        <taxon>Microcoleaceae</taxon>
        <taxon>Planktothrix</taxon>
    </lineage>
</organism>
<reference evidence="1 2" key="1">
    <citation type="journal article" date="2014" name="Appl. Environ. Microbiol.">
        <title>Elucidation of insertion elements encoded on plasmids and in vitro construction of shuttle vectors from the toxic cyanobacterium Planktothrix.</title>
        <authorList>
            <person name="Christiansen G."/>
            <person name="Goesmann A."/>
            <person name="Kurmayer R."/>
        </authorList>
    </citation>
    <scope>NUCLEOTIDE SEQUENCE [LARGE SCALE GENOMIC DNA]</scope>
    <source>
        <strain evidence="1 2">NIVA-CYA 126/8</strain>
    </source>
</reference>
<dbReference type="EMBL" id="CM002803">
    <property type="protein sequence ID" value="KEI65714.1"/>
    <property type="molecule type" value="Genomic_DNA"/>
</dbReference>
<proteinExistence type="predicted"/>
<accession>A0A073CBL1</accession>
<dbReference type="Proteomes" id="UP000027395">
    <property type="component" value="Chromosome"/>
</dbReference>
<dbReference type="AlphaFoldDB" id="A0A073CBL1"/>
<sequence>MVNTMIGTISQSLVVNQADIDDLKLFYQFRREHNVVQFLEIHPNLLSILVLGKDLISQYFPESNVFLDWILDPELAESQLVVYLTRTIADTEAAIEQIEKLSDQWLGSYDGDIRSQIYVRYDYL</sequence>
<dbReference type="HOGENOM" id="CLU_2057498_0_0_3"/>